<evidence type="ECO:0000313" key="2">
    <source>
        <dbReference type="EMBL" id="MBW0531809.1"/>
    </source>
</evidence>
<dbReference type="AlphaFoldDB" id="A0A9Q3F2X9"/>
<feature type="compositionally biased region" description="Basic and acidic residues" evidence="1">
    <location>
        <begin position="155"/>
        <end position="174"/>
    </location>
</feature>
<comment type="caution">
    <text evidence="2">The sequence shown here is derived from an EMBL/GenBank/DDBJ whole genome shotgun (WGS) entry which is preliminary data.</text>
</comment>
<organism evidence="2 3">
    <name type="scientific">Austropuccinia psidii MF-1</name>
    <dbReference type="NCBI Taxonomy" id="1389203"/>
    <lineage>
        <taxon>Eukaryota</taxon>
        <taxon>Fungi</taxon>
        <taxon>Dikarya</taxon>
        <taxon>Basidiomycota</taxon>
        <taxon>Pucciniomycotina</taxon>
        <taxon>Pucciniomycetes</taxon>
        <taxon>Pucciniales</taxon>
        <taxon>Sphaerophragmiaceae</taxon>
        <taxon>Austropuccinia</taxon>
    </lineage>
</organism>
<dbReference type="EMBL" id="AVOT02037162">
    <property type="protein sequence ID" value="MBW0531809.1"/>
    <property type="molecule type" value="Genomic_DNA"/>
</dbReference>
<dbReference type="Proteomes" id="UP000765509">
    <property type="component" value="Unassembled WGS sequence"/>
</dbReference>
<name>A0A9Q3F2X9_9BASI</name>
<gene>
    <name evidence="2" type="ORF">O181_071524</name>
</gene>
<feature type="compositionally biased region" description="Polar residues" evidence="1">
    <location>
        <begin position="175"/>
        <end position="201"/>
    </location>
</feature>
<keyword evidence="3" id="KW-1185">Reference proteome</keyword>
<accession>A0A9Q3F2X9</accession>
<evidence type="ECO:0000313" key="3">
    <source>
        <dbReference type="Proteomes" id="UP000765509"/>
    </source>
</evidence>
<proteinExistence type="predicted"/>
<protein>
    <submittedName>
        <fullName evidence="2">Uncharacterized protein</fullName>
    </submittedName>
</protein>
<reference evidence="2" key="1">
    <citation type="submission" date="2021-03" db="EMBL/GenBank/DDBJ databases">
        <title>Draft genome sequence of rust myrtle Austropuccinia psidii MF-1, a brazilian biotype.</title>
        <authorList>
            <person name="Quecine M.C."/>
            <person name="Pachon D.M.R."/>
            <person name="Bonatelli M.L."/>
            <person name="Correr F.H."/>
            <person name="Franceschini L.M."/>
            <person name="Leite T.F."/>
            <person name="Margarido G.R.A."/>
            <person name="Almeida C.A."/>
            <person name="Ferrarezi J.A."/>
            <person name="Labate C.A."/>
        </authorList>
    </citation>
    <scope>NUCLEOTIDE SEQUENCE</scope>
    <source>
        <strain evidence="2">MF-1</strain>
    </source>
</reference>
<evidence type="ECO:0000256" key="1">
    <source>
        <dbReference type="SAM" id="MobiDB-lite"/>
    </source>
</evidence>
<sequence length="526" mass="60628">MPPGVTQSTFLSSNRGGKVLHFTGNSEISRSSSSAFNLVREIQPSNKAKNLGLSGETSQVFQEDSNLQERLVCKTVSGLRSWNFHKSRSQLGNQNYSNKKSLTPSWPRISDLVQGNQSPDSEAKSGAFGLAEDILGVFETGISPRYDLVFEKGSHHTDRKMTLDSKKSLEKPENASETSLKVQSNDVTGTSKENQDGSSFAPNPHPNEHKRIKLTPRKRTFSSVYFEEKFENPRELQSININSQMGKYSHSLFEKLSNLFVILTSAKRVVKGGERWVRKFMETLTQLDSWKKFAPRAKEKPIFFSSSDPSICFKRLAGCLWYLQTKILIRFGVPENHEVFKKELLAFRQWCITSIDITPHSTYLRSSKRSRLNWFNLMDLHVGFMEANQKRPRWVGTTKENKRKLPWPQISEYRLFEAKAAINILRAYYESKNPTKWKLVFENRPETFFWMLEQIGVRIFNHNLGSTGSHQFDFTSLNIFPWPDELTDLQDKFQENVLSVIKLPQAQVAQRLFSEIMRRVDKKETE</sequence>
<feature type="region of interest" description="Disordered" evidence="1">
    <location>
        <begin position="155"/>
        <end position="211"/>
    </location>
</feature>